<protein>
    <submittedName>
        <fullName evidence="2">Uncharacterized protein</fullName>
    </submittedName>
</protein>
<sequence length="285" mass="32869">MKKYNFDHDHLAVFSRPTHRKTKMNTFYDTVHRHASHVPPPSPTVKEDMQLTHVLPIYMAQSIENSFDAATVEVLNTVTSPLVEELHQNHHHHVGQLLHAVCAFFLMQLTRLQQEENDNINPMGVPQNTLQSLLRSFYFFFNDCLKKESESAIGQQKEKPNFAFHFMKSTKSSENYRKSIQNNNNNNKTTQKSVVIDTLLLHHPLTYFLNEVTKTEKDTDPNHNNNNTNHNAVLRSIPVNTLTMRGKPMRKRVPPRKRRRSVSSSTTESSSEEEDSTDSSEDDSD</sequence>
<dbReference type="VEuPathDB" id="TriTrypDB:ADEAN_000344000"/>
<gene>
    <name evidence="2" type="ORF">ADEAN_000344000</name>
</gene>
<accession>A0A7G2CCY6</accession>
<feature type="region of interest" description="Disordered" evidence="1">
    <location>
        <begin position="216"/>
        <end position="285"/>
    </location>
</feature>
<feature type="compositionally biased region" description="Basic residues" evidence="1">
    <location>
        <begin position="247"/>
        <end position="261"/>
    </location>
</feature>
<dbReference type="Proteomes" id="UP000515908">
    <property type="component" value="Chromosome 06"/>
</dbReference>
<dbReference type="EMBL" id="LR877150">
    <property type="protein sequence ID" value="CAD2215982.1"/>
    <property type="molecule type" value="Genomic_DNA"/>
</dbReference>
<evidence type="ECO:0000313" key="3">
    <source>
        <dbReference type="Proteomes" id="UP000515908"/>
    </source>
</evidence>
<feature type="compositionally biased region" description="Acidic residues" evidence="1">
    <location>
        <begin position="270"/>
        <end position="285"/>
    </location>
</feature>
<keyword evidence="3" id="KW-1185">Reference proteome</keyword>
<feature type="compositionally biased region" description="Low complexity" evidence="1">
    <location>
        <begin position="222"/>
        <end position="231"/>
    </location>
</feature>
<dbReference type="AlphaFoldDB" id="A0A7G2CCY6"/>
<name>A0A7G2CCY6_9TRYP</name>
<reference evidence="2 3" key="1">
    <citation type="submission" date="2020-08" db="EMBL/GenBank/DDBJ databases">
        <authorList>
            <person name="Newling K."/>
            <person name="Davey J."/>
            <person name="Forrester S."/>
        </authorList>
    </citation>
    <scope>NUCLEOTIDE SEQUENCE [LARGE SCALE GENOMIC DNA]</scope>
    <source>
        <strain evidence="3">Crithidia deanei Carvalho (ATCC PRA-265)</strain>
    </source>
</reference>
<evidence type="ECO:0000256" key="1">
    <source>
        <dbReference type="SAM" id="MobiDB-lite"/>
    </source>
</evidence>
<proteinExistence type="predicted"/>
<evidence type="ECO:0000313" key="2">
    <source>
        <dbReference type="EMBL" id="CAD2215982.1"/>
    </source>
</evidence>
<organism evidence="2 3">
    <name type="scientific">Angomonas deanei</name>
    <dbReference type="NCBI Taxonomy" id="59799"/>
    <lineage>
        <taxon>Eukaryota</taxon>
        <taxon>Discoba</taxon>
        <taxon>Euglenozoa</taxon>
        <taxon>Kinetoplastea</taxon>
        <taxon>Metakinetoplastina</taxon>
        <taxon>Trypanosomatida</taxon>
        <taxon>Trypanosomatidae</taxon>
        <taxon>Strigomonadinae</taxon>
        <taxon>Angomonas</taxon>
    </lineage>
</organism>